<feature type="domain" description="Big-1" evidence="7">
    <location>
        <begin position="1305"/>
        <end position="1382"/>
    </location>
</feature>
<dbReference type="Pfam" id="PF17957">
    <property type="entry name" value="Big_7"/>
    <property type="match status" value="1"/>
</dbReference>
<keyword evidence="3" id="KW-0677">Repeat</keyword>
<sequence length="1590" mass="168012">MVNRKIIFIVFILCSLSCLLPNSLKAHEEYVGTLQVVAIDEIDKITGELRCKYAHYLKTEEGIRYRIEDTEGVLRKLKPSGKIKISGDKIGNRIIVNTAKSLSAVPPEPTHRKIVAATEETAETIGEQKTLVALFNYPDKQDKPFTIDDVKNWILNDTDSVNNFIKENSYDKAWITADFIDFMTLPNNSTYYAGDNYVSLFFEDAITTLDATVNFQDYARLIFFYLQNGEAGWIFGRGSIGKWGMSSEDGDFSASVSWIIGDFSSKSVISHEFGHNLGFIHSASVLCDDNQYYIPETLWDPTSSCGTDAYEEYGDDDTMGSDYKHFSTIWKSQAQWIDSSQIREATNSEYTIDQVELPSDGTKVLKIPLGKDNDGNDFYYWVEYRKSLGVFDNEDVVQVRTKPTSLTGSEWGSNSLRFKKSTTKGDYLDIDADNSFYDPYRGVKIELVEETGSNSDAKVKLKVTMAPLVTTGYITNLESDSATLNGTVNPYGEETTVWFEYGTTSGSYSNTTSTQTVSGSADTTVSIDISSLSENTTYYYRIVAQNSNGTVYGTENNFMLITVTPKIAAGARHSLALKSNGTVWAWGNNGDGQLGDETTKNRTIPAQVSNVNAITTIDGGASHSLALKSDGTVWVWGANWDGQLGDGTNTRKTTPVQISGLSDIISIACGMYHSIALKSDGTVWAFGRNDYGQLGDGTNVYRNKPVQVSGLSDVIAIAGGDYHCLALKSDGIVWAWGNNESGQLGDGTTTNRNTPVQVSSISNVAAIARGWVHSLALKSDETVWAWGSNGSGQLGDGTTTNRTTPVNITNINNIIAIAGGGGYTIALKSDGTGWTCGEYGWDYSENNGSSYWGYSYRTTPDQVAGINDVVAVAGGWQHIVVLKQDGTVWTWGVNWYGQLGDGTTTDRDTPVQVDINLGEMPDTFPPEGSISINSGVSYTNSTSVTLTLSATDATGVTGYYYSESSSTPSASDSGWTSVSSTTSYSESVSYTLSSDDGSKTIYVWYRDAAGNVSSTASDSITRDTTAPTVSITSPTSDATYSTTSSTISLSGSASDSTSGVYSVTWSNNATGSSGMASGTTSWTVSSVNLSNGNNTITIIATDNAGNEATDTVTVTYSGTTLPTPTQTPSTETGTVGGFVTDEDTGAGIEGATVRNQSGLYTDTTDATGYYQIDNIPAGSYTFSAIATGYSSQSATGVVIAEGETTTLDFALQVTVPTSPTPTVSPTPPTATLVVDVTYTGGNVVVGATVTADGRTATTGANGRATFSNLATGDYTVTVSLTGYDTATVDVTVVAPVTRQAVKLSLTTSTPTPSPTPKTATLAVAVSDTDGNVVVGATVTVDGQTATTGANGSATFSNLATGDYTVTVSLTGYDTATVDVTVVAPVTRQAVKLSLTTSTPTPSPTPKTATLAVAVSDTDGNVVVGATVTVDGQTATTGANGSATFSNLATGDYTVTVSLTGYDTATVDVTVVAPVTRQAVKLSLTTCPDEVAATTASVDQVSLILAKGSSYDVTITVTDDDDCPAQGVKVKRRVSSANNKKVSVSPTSATTDASGQVAFTIKAKKNKGNANVKFNVSGVKDKPKVKATLTN</sequence>
<dbReference type="InterPro" id="IPR009091">
    <property type="entry name" value="RCC1/BLIP-II"/>
</dbReference>
<evidence type="ECO:0000313" key="8">
    <source>
        <dbReference type="EMBL" id="CAJ75169.1"/>
    </source>
</evidence>
<feature type="domain" description="Fibronectin type-III" evidence="6">
    <location>
        <begin position="466"/>
        <end position="567"/>
    </location>
</feature>
<evidence type="ECO:0000256" key="1">
    <source>
        <dbReference type="ARBA" id="ARBA00010116"/>
    </source>
</evidence>
<keyword evidence="5" id="KW-0732">Signal</keyword>
<feature type="domain" description="Big-1" evidence="7">
    <location>
        <begin position="1394"/>
        <end position="1471"/>
    </location>
</feature>
<evidence type="ECO:0000259" key="6">
    <source>
        <dbReference type="PROSITE" id="PS50853"/>
    </source>
</evidence>
<evidence type="ECO:0008006" key="9">
    <source>
        <dbReference type="Google" id="ProtNLM"/>
    </source>
</evidence>
<dbReference type="PROSITE" id="PS50853">
    <property type="entry name" value="FN3"/>
    <property type="match status" value="1"/>
</dbReference>
<proteinExistence type="inferred from homology"/>
<evidence type="ECO:0000256" key="3">
    <source>
        <dbReference type="ARBA" id="ARBA00022737"/>
    </source>
</evidence>
<dbReference type="Gene3D" id="2.130.10.30">
    <property type="entry name" value="Regulator of chromosome condensation 1/beta-lactamase-inhibitor protein II"/>
    <property type="match status" value="2"/>
</dbReference>
<dbReference type="InterPro" id="IPR013784">
    <property type="entry name" value="Carb-bd-like_fold"/>
</dbReference>
<dbReference type="PROSITE" id="PS50012">
    <property type="entry name" value="RCC1_3"/>
    <property type="match status" value="6"/>
</dbReference>
<evidence type="ECO:0000256" key="2">
    <source>
        <dbReference type="ARBA" id="ARBA00022658"/>
    </source>
</evidence>
<dbReference type="RefSeq" id="WP_169704424.1">
    <property type="nucleotide sequence ID" value="NZ_OCTL01000150.1"/>
</dbReference>
<dbReference type="GO" id="GO:0005737">
    <property type="term" value="C:cytoplasm"/>
    <property type="evidence" value="ECO:0007669"/>
    <property type="project" value="TreeGrafter"/>
</dbReference>
<dbReference type="InterPro" id="IPR058923">
    <property type="entry name" value="RCC1-like_dom"/>
</dbReference>
<keyword evidence="2" id="KW-0344">Guanine-nucleotide releasing factor</keyword>
<organism evidence="8">
    <name type="scientific">Kuenenia stuttgartiensis</name>
    <dbReference type="NCBI Taxonomy" id="174633"/>
    <lineage>
        <taxon>Bacteria</taxon>
        <taxon>Pseudomonadati</taxon>
        <taxon>Planctomycetota</taxon>
        <taxon>Candidatus Brocadiia</taxon>
        <taxon>Candidatus Brocadiales</taxon>
        <taxon>Candidatus Brocadiaceae</taxon>
        <taxon>Candidatus Kuenenia</taxon>
    </lineage>
</organism>
<feature type="chain" id="PRO_5004195741" description="Fibronectin type-III domain-containing protein" evidence="5">
    <location>
        <begin position="27"/>
        <end position="1590"/>
    </location>
</feature>
<dbReference type="InterPro" id="IPR003344">
    <property type="entry name" value="Big_1_dom"/>
</dbReference>
<dbReference type="EMBL" id="CT573071">
    <property type="protein sequence ID" value="CAJ75169.1"/>
    <property type="molecule type" value="Genomic_DNA"/>
</dbReference>
<feature type="region of interest" description="Disordered" evidence="4">
    <location>
        <begin position="1015"/>
        <end position="1057"/>
    </location>
</feature>
<dbReference type="Pfam" id="PF25390">
    <property type="entry name" value="WD40_RLD"/>
    <property type="match status" value="1"/>
</dbReference>
<dbReference type="PROSITE" id="PS00626">
    <property type="entry name" value="RCC1_2"/>
    <property type="match status" value="3"/>
</dbReference>
<dbReference type="GO" id="GO:0005085">
    <property type="term" value="F:guanyl-nucleotide exchange factor activity"/>
    <property type="evidence" value="ECO:0007669"/>
    <property type="project" value="TreeGrafter"/>
</dbReference>
<dbReference type="InterPro" id="IPR000408">
    <property type="entry name" value="Reg_chr_condens"/>
</dbReference>
<dbReference type="PROSITE" id="PS51127">
    <property type="entry name" value="BIG1"/>
    <property type="match status" value="2"/>
</dbReference>
<dbReference type="GO" id="GO:0030246">
    <property type="term" value="F:carbohydrate binding"/>
    <property type="evidence" value="ECO:0007669"/>
    <property type="project" value="InterPro"/>
</dbReference>
<evidence type="ECO:0000256" key="5">
    <source>
        <dbReference type="SAM" id="SignalP"/>
    </source>
</evidence>
<accession>Q1Q573</accession>
<dbReference type="InterPro" id="IPR013783">
    <property type="entry name" value="Ig-like_fold"/>
</dbReference>
<comment type="similarity">
    <text evidence="1">Belongs to the intimin/invasin family.</text>
</comment>
<dbReference type="SUPFAM" id="SSF55486">
    <property type="entry name" value="Metalloproteases ('zincins'), catalytic domain"/>
    <property type="match status" value="1"/>
</dbReference>
<feature type="signal peptide" evidence="5">
    <location>
        <begin position="1"/>
        <end position="26"/>
    </location>
</feature>
<dbReference type="InterPro" id="IPR008964">
    <property type="entry name" value="Invasin/intimin_cell_adhesion"/>
</dbReference>
<gene>
    <name evidence="8" type="ORF">kuste4407</name>
</gene>
<protein>
    <recommendedName>
        <fullName evidence="9">Fibronectin type-III domain-containing protein</fullName>
    </recommendedName>
</protein>
<dbReference type="PRINTS" id="PR00633">
    <property type="entry name" value="RCCNDNSATION"/>
</dbReference>
<name>Q1Q573_KUEST</name>
<dbReference type="Pfam" id="PF13620">
    <property type="entry name" value="CarboxypepD_reg"/>
    <property type="match status" value="4"/>
</dbReference>
<dbReference type="PANTHER" id="PTHR45982:SF1">
    <property type="entry name" value="REGULATOR OF CHROMOSOME CONDENSATION"/>
    <property type="match status" value="1"/>
</dbReference>
<feature type="compositionally biased region" description="Low complexity" evidence="4">
    <location>
        <begin position="1032"/>
        <end position="1057"/>
    </location>
</feature>
<dbReference type="PANTHER" id="PTHR45982">
    <property type="entry name" value="REGULATOR OF CHROMOSOME CONDENSATION"/>
    <property type="match status" value="1"/>
</dbReference>
<feature type="compositionally biased region" description="Polar residues" evidence="4">
    <location>
        <begin position="1015"/>
        <end position="1031"/>
    </location>
</feature>
<reference evidence="8" key="2">
    <citation type="submission" date="2006-01" db="EMBL/GenBank/DDBJ databases">
        <authorList>
            <person name="Genoscope"/>
        </authorList>
    </citation>
    <scope>NUCLEOTIDE SEQUENCE</scope>
</reference>
<reference evidence="8" key="1">
    <citation type="journal article" date="2006" name="Nature">
        <title>Deciphering the evolution and metabolism of an anammox bacterium from a community genome.</title>
        <authorList>
            <person name="Strous M."/>
            <person name="Pelletier E."/>
            <person name="Mangenot S."/>
            <person name="Rattei T."/>
            <person name="Lehner A."/>
            <person name="Taylor M.W."/>
            <person name="Horn M."/>
            <person name="Daims H."/>
            <person name="Bartol-Mavel D."/>
            <person name="Wincker P."/>
            <person name="Barbe V."/>
            <person name="Fonknechten N."/>
            <person name="Vallenet D."/>
            <person name="Segurens B."/>
            <person name="Schenowitz-Truong C."/>
            <person name="Medigue C."/>
            <person name="Collingro A."/>
            <person name="Snel B."/>
            <person name="Dutilh B.E."/>
            <person name="OpDenCamp H.J.M."/>
            <person name="vanDerDrift C."/>
            <person name="Cirpus I."/>
            <person name="vanDePas-Schoonen K.T."/>
            <person name="Harhangi H.R."/>
            <person name="vanNiftrik L."/>
            <person name="Schmid M."/>
            <person name="Keltjens J."/>
            <person name="vanDeVossenberg J."/>
            <person name="Kartal B."/>
            <person name="Meier H."/>
            <person name="Frishman D."/>
            <person name="Huynen M.A."/>
            <person name="Mewes H."/>
            <person name="Weissenbach J."/>
            <person name="Jetten M.S.M."/>
            <person name="Wagner M."/>
            <person name="LePaslier D."/>
        </authorList>
    </citation>
    <scope>NUCLEOTIDE SEQUENCE</scope>
</reference>
<dbReference type="Gene3D" id="2.60.40.1120">
    <property type="entry name" value="Carboxypeptidase-like, regulatory domain"/>
    <property type="match status" value="4"/>
</dbReference>
<dbReference type="InterPro" id="IPR051553">
    <property type="entry name" value="Ran_GTPase-activating"/>
</dbReference>
<dbReference type="Pfam" id="PF00415">
    <property type="entry name" value="RCC1"/>
    <property type="match status" value="2"/>
</dbReference>
<evidence type="ECO:0000259" key="7">
    <source>
        <dbReference type="PROSITE" id="PS51127"/>
    </source>
</evidence>
<dbReference type="SUPFAM" id="SSF49373">
    <property type="entry name" value="Invasin/intimin cell-adhesion fragments"/>
    <property type="match status" value="1"/>
</dbReference>
<dbReference type="Gene3D" id="2.60.40.10">
    <property type="entry name" value="Immunoglobulins"/>
    <property type="match status" value="3"/>
</dbReference>
<dbReference type="SUPFAM" id="SSF49452">
    <property type="entry name" value="Starch-binding domain-like"/>
    <property type="match status" value="4"/>
</dbReference>
<evidence type="ECO:0000256" key="4">
    <source>
        <dbReference type="SAM" id="MobiDB-lite"/>
    </source>
</evidence>
<dbReference type="SUPFAM" id="SSF50985">
    <property type="entry name" value="RCC1/BLIP-II"/>
    <property type="match status" value="1"/>
</dbReference>
<dbReference type="InterPro" id="IPR003961">
    <property type="entry name" value="FN3_dom"/>
</dbReference>